<dbReference type="WBParaSite" id="Pan_g16011.t1">
    <property type="protein sequence ID" value="Pan_g16011.t1"/>
    <property type="gene ID" value="Pan_g16011"/>
</dbReference>
<name>A0A7E4V443_PANRE</name>
<protein>
    <submittedName>
        <fullName evidence="2">AAA-ATPase_like domain-containing protein</fullName>
    </submittedName>
</protein>
<evidence type="ECO:0000313" key="2">
    <source>
        <dbReference type="WBParaSite" id="Pan_g16011.t1"/>
    </source>
</evidence>
<reference evidence="2" key="2">
    <citation type="submission" date="2020-10" db="UniProtKB">
        <authorList>
            <consortium name="WormBaseParasite"/>
        </authorList>
    </citation>
    <scope>IDENTIFICATION</scope>
</reference>
<accession>A0A7E4V443</accession>
<sequence length="192" mass="22003">MPYPLAKLQYGLRCRLSELATPSERSEAFKNVAVNLAAQKYSFIELTDAVISDTNAFNFISEHFRIVTTIRINPLNSYNWVNSMLECRLFHFGTLMISEDPSKLVSFTLESITTLFEKLPTTCHIALIVDEYQYTGAQELFMRVFDGILTTEAEDLKALYLTALGEEQITVVYVNGKWGFTWNPMTQFVELR</sequence>
<keyword evidence="1" id="KW-1185">Reference proteome</keyword>
<reference evidence="1" key="1">
    <citation type="journal article" date="2013" name="Genetics">
        <title>The draft genome and transcriptome of Panagrellus redivivus are shaped by the harsh demands of a free-living lifestyle.</title>
        <authorList>
            <person name="Srinivasan J."/>
            <person name="Dillman A.R."/>
            <person name="Macchietto M.G."/>
            <person name="Heikkinen L."/>
            <person name="Lakso M."/>
            <person name="Fracchia K.M."/>
            <person name="Antoshechkin I."/>
            <person name="Mortazavi A."/>
            <person name="Wong G."/>
            <person name="Sternberg P.W."/>
        </authorList>
    </citation>
    <scope>NUCLEOTIDE SEQUENCE [LARGE SCALE GENOMIC DNA]</scope>
    <source>
        <strain evidence="1">MT8872</strain>
    </source>
</reference>
<dbReference type="AlphaFoldDB" id="A0A7E4V443"/>
<proteinExistence type="predicted"/>
<dbReference type="Proteomes" id="UP000492821">
    <property type="component" value="Unassembled WGS sequence"/>
</dbReference>
<organism evidence="1 2">
    <name type="scientific">Panagrellus redivivus</name>
    <name type="common">Microworm</name>
    <dbReference type="NCBI Taxonomy" id="6233"/>
    <lineage>
        <taxon>Eukaryota</taxon>
        <taxon>Metazoa</taxon>
        <taxon>Ecdysozoa</taxon>
        <taxon>Nematoda</taxon>
        <taxon>Chromadorea</taxon>
        <taxon>Rhabditida</taxon>
        <taxon>Tylenchina</taxon>
        <taxon>Panagrolaimomorpha</taxon>
        <taxon>Panagrolaimoidea</taxon>
        <taxon>Panagrolaimidae</taxon>
        <taxon>Panagrellus</taxon>
    </lineage>
</organism>
<evidence type="ECO:0000313" key="1">
    <source>
        <dbReference type="Proteomes" id="UP000492821"/>
    </source>
</evidence>